<dbReference type="RefSeq" id="WP_382315980.1">
    <property type="nucleotide sequence ID" value="NZ_JBHUFD010000006.1"/>
</dbReference>
<evidence type="ECO:0008006" key="4">
    <source>
        <dbReference type="Google" id="ProtNLM"/>
    </source>
</evidence>
<evidence type="ECO:0000256" key="1">
    <source>
        <dbReference type="SAM" id="SignalP"/>
    </source>
</evidence>
<feature type="signal peptide" evidence="1">
    <location>
        <begin position="1"/>
        <end position="25"/>
    </location>
</feature>
<keyword evidence="1" id="KW-0732">Signal</keyword>
<comment type="caution">
    <text evidence="2">The sequence shown here is derived from an EMBL/GenBank/DDBJ whole genome shotgun (WGS) entry which is preliminary data.</text>
</comment>
<sequence>MPTFLRLPISLLVMASCLGFVPPPATDQQLILGTWVCETDKNWKLVFTKAICTQYYSGQASEVDRYTLSNTSPQCGEQVPVEESTSYLQLTQLSNKEVTCYELNGVTAKTLSLRPIHKGGALVFIKQK</sequence>
<feature type="chain" id="PRO_5045339966" description="Lipocalin-like domain-containing protein" evidence="1">
    <location>
        <begin position="26"/>
        <end position="128"/>
    </location>
</feature>
<protein>
    <recommendedName>
        <fullName evidence="4">Lipocalin-like domain-containing protein</fullName>
    </recommendedName>
</protein>
<dbReference type="Proteomes" id="UP001597197">
    <property type="component" value="Unassembled WGS sequence"/>
</dbReference>
<evidence type="ECO:0000313" key="3">
    <source>
        <dbReference type="Proteomes" id="UP001597197"/>
    </source>
</evidence>
<proteinExistence type="predicted"/>
<dbReference type="EMBL" id="JBHUFD010000006">
    <property type="protein sequence ID" value="MFD1874304.1"/>
    <property type="molecule type" value="Genomic_DNA"/>
</dbReference>
<evidence type="ECO:0000313" key="2">
    <source>
        <dbReference type="EMBL" id="MFD1874304.1"/>
    </source>
</evidence>
<accession>A0ABW4QXG9</accession>
<organism evidence="2 3">
    <name type="scientific">Hymenobacter bucti</name>
    <dbReference type="NCBI Taxonomy" id="1844114"/>
    <lineage>
        <taxon>Bacteria</taxon>
        <taxon>Pseudomonadati</taxon>
        <taxon>Bacteroidota</taxon>
        <taxon>Cytophagia</taxon>
        <taxon>Cytophagales</taxon>
        <taxon>Hymenobacteraceae</taxon>
        <taxon>Hymenobacter</taxon>
    </lineage>
</organism>
<name>A0ABW4QXG9_9BACT</name>
<keyword evidence="3" id="KW-1185">Reference proteome</keyword>
<gene>
    <name evidence="2" type="ORF">ACFSDX_17800</name>
</gene>
<reference evidence="3" key="1">
    <citation type="journal article" date="2019" name="Int. J. Syst. Evol. Microbiol.">
        <title>The Global Catalogue of Microorganisms (GCM) 10K type strain sequencing project: providing services to taxonomists for standard genome sequencing and annotation.</title>
        <authorList>
            <consortium name="The Broad Institute Genomics Platform"/>
            <consortium name="The Broad Institute Genome Sequencing Center for Infectious Disease"/>
            <person name="Wu L."/>
            <person name="Ma J."/>
        </authorList>
    </citation>
    <scope>NUCLEOTIDE SEQUENCE [LARGE SCALE GENOMIC DNA]</scope>
    <source>
        <strain evidence="3">CGMCC 1.15795</strain>
    </source>
</reference>
<dbReference type="PROSITE" id="PS51257">
    <property type="entry name" value="PROKAR_LIPOPROTEIN"/>
    <property type="match status" value="1"/>
</dbReference>